<gene>
    <name evidence="2" type="ORF">Nepgr_023108</name>
</gene>
<keyword evidence="3" id="KW-1185">Reference proteome</keyword>
<protein>
    <submittedName>
        <fullName evidence="2">Uncharacterized protein</fullName>
    </submittedName>
</protein>
<dbReference type="EMBL" id="BSYO01000023">
    <property type="protein sequence ID" value="GMH21266.1"/>
    <property type="molecule type" value="Genomic_DNA"/>
</dbReference>
<dbReference type="AlphaFoldDB" id="A0AAD3T283"/>
<feature type="compositionally biased region" description="Polar residues" evidence="1">
    <location>
        <begin position="27"/>
        <end position="38"/>
    </location>
</feature>
<feature type="compositionally biased region" description="Basic residues" evidence="1">
    <location>
        <begin position="76"/>
        <end position="90"/>
    </location>
</feature>
<feature type="region of interest" description="Disordered" evidence="1">
    <location>
        <begin position="24"/>
        <end position="90"/>
    </location>
</feature>
<organism evidence="2 3">
    <name type="scientific">Nepenthes gracilis</name>
    <name type="common">Slender pitcher plant</name>
    <dbReference type="NCBI Taxonomy" id="150966"/>
    <lineage>
        <taxon>Eukaryota</taxon>
        <taxon>Viridiplantae</taxon>
        <taxon>Streptophyta</taxon>
        <taxon>Embryophyta</taxon>
        <taxon>Tracheophyta</taxon>
        <taxon>Spermatophyta</taxon>
        <taxon>Magnoliopsida</taxon>
        <taxon>eudicotyledons</taxon>
        <taxon>Gunneridae</taxon>
        <taxon>Pentapetalae</taxon>
        <taxon>Caryophyllales</taxon>
        <taxon>Nepenthaceae</taxon>
        <taxon>Nepenthes</taxon>
    </lineage>
</organism>
<sequence length="90" mass="10500">MQQQTLSSPSPETEAARINSIVFFPNKNKQFPRNQIHANRTKSEDEKLGDRHHRHPVCPSLIIPKIESLKQSQNNSRHHRNKINAKQQRT</sequence>
<evidence type="ECO:0000313" key="3">
    <source>
        <dbReference type="Proteomes" id="UP001279734"/>
    </source>
</evidence>
<proteinExistence type="predicted"/>
<accession>A0AAD3T283</accession>
<reference evidence="2" key="1">
    <citation type="submission" date="2023-05" db="EMBL/GenBank/DDBJ databases">
        <title>Nepenthes gracilis genome sequencing.</title>
        <authorList>
            <person name="Fukushima K."/>
        </authorList>
    </citation>
    <scope>NUCLEOTIDE SEQUENCE</scope>
    <source>
        <strain evidence="2">SING2019-196</strain>
    </source>
</reference>
<evidence type="ECO:0000256" key="1">
    <source>
        <dbReference type="SAM" id="MobiDB-lite"/>
    </source>
</evidence>
<name>A0AAD3T283_NEPGR</name>
<evidence type="ECO:0000313" key="2">
    <source>
        <dbReference type="EMBL" id="GMH21266.1"/>
    </source>
</evidence>
<comment type="caution">
    <text evidence="2">The sequence shown here is derived from an EMBL/GenBank/DDBJ whole genome shotgun (WGS) entry which is preliminary data.</text>
</comment>
<dbReference type="Proteomes" id="UP001279734">
    <property type="component" value="Unassembled WGS sequence"/>
</dbReference>